<reference evidence="1" key="1">
    <citation type="submission" date="2022-06" db="EMBL/GenBank/DDBJ databases">
        <authorList>
            <person name="Legras J.-L."/>
            <person name="Devillers H."/>
            <person name="Grondin C."/>
        </authorList>
    </citation>
    <scope>NUCLEOTIDE SEQUENCE</scope>
    <source>
        <strain evidence="1">CLIB 1444</strain>
    </source>
</reference>
<evidence type="ECO:0000313" key="1">
    <source>
        <dbReference type="EMBL" id="CAH6722334.1"/>
    </source>
</evidence>
<accession>A0ACA9YCZ3</accession>
<organism evidence="1 2">
    <name type="scientific">[Candida] jaroonii</name>
    <dbReference type="NCBI Taxonomy" id="467808"/>
    <lineage>
        <taxon>Eukaryota</taxon>
        <taxon>Fungi</taxon>
        <taxon>Dikarya</taxon>
        <taxon>Ascomycota</taxon>
        <taxon>Saccharomycotina</taxon>
        <taxon>Pichiomycetes</taxon>
        <taxon>Debaryomycetaceae</taxon>
        <taxon>Yamadazyma</taxon>
    </lineage>
</organism>
<dbReference type="EMBL" id="CALSDN010000009">
    <property type="protein sequence ID" value="CAH6722334.1"/>
    <property type="molecule type" value="Genomic_DNA"/>
</dbReference>
<sequence length="554" mass="64401">MKTDYYELLGVPTDASDTDLKKAYRKKALQLHPDKNPDDVEGATARFALVRAAYEVLSDPQERSWYDSHKNQILNDSEVYDSTTEDFIIPSISVEELYRYFNPSFYGKIDDSQAGFYYVVGSLFGRLASEEINHGRQQGIKEYENFQDNAPNVNALDDSVLMFPKFGTSSTTYATDVRNFYNVWSSFQTCKTFSWKDEYRISQAPDRKTRRLMEKENKKFRDNARKEFNETVRNYVQFIKKRDPRVKKGLSEFEKEKKRKQMEEINNQVKLNKQERLQNLNKFEVQDWQKLSLEELNELEEMLDEEYNSDDSEFDEFEEPEEQEIFECIVCDKFFKSEKQLEIHENSNKHRKALNKLRWEMRKEGQELGIDEFETASEGEDDSVSDSLYQAVNKKDDSDSSSEVNNMNGDIHGSYPGEESQESKSSGKLEEEEELESPETKKPKPIKSFKKAKKLDLNEELAKISSDLATGITLDDDDVNYDDWSSGKKSKKKKKKSPAQNIGSSVSLSSSEPLDTEICETCKETFTSRNKLFQHVKETKHAAPKTNSKKKNKR</sequence>
<gene>
    <name evidence="1" type="ORF">CLIB1444_09S01288</name>
</gene>
<evidence type="ECO:0000313" key="2">
    <source>
        <dbReference type="Proteomes" id="UP001152531"/>
    </source>
</evidence>
<dbReference type="Proteomes" id="UP001152531">
    <property type="component" value="Unassembled WGS sequence"/>
</dbReference>
<name>A0ACA9YCZ3_9ASCO</name>
<keyword evidence="2" id="KW-1185">Reference proteome</keyword>
<proteinExistence type="predicted"/>
<comment type="caution">
    <text evidence="1">The sequence shown here is derived from an EMBL/GenBank/DDBJ whole genome shotgun (WGS) entry which is preliminary data.</text>
</comment>
<protein>
    <submittedName>
        <fullName evidence="1">J protein Jjj1p</fullName>
    </submittedName>
</protein>